<proteinExistence type="predicted"/>
<gene>
    <name evidence="2" type="ORF">IAB67_09620</name>
</gene>
<dbReference type="Proteomes" id="UP000824073">
    <property type="component" value="Unassembled WGS sequence"/>
</dbReference>
<dbReference type="AlphaFoldDB" id="A0A9D1S2F1"/>
<evidence type="ECO:0000313" key="3">
    <source>
        <dbReference type="Proteomes" id="UP000824073"/>
    </source>
</evidence>
<accession>A0A9D1S2F1</accession>
<dbReference type="SUPFAM" id="SSF52096">
    <property type="entry name" value="ClpP/crotonase"/>
    <property type="match status" value="1"/>
</dbReference>
<dbReference type="Gene3D" id="3.90.226.10">
    <property type="entry name" value="2-enoyl-CoA Hydratase, Chain A, domain 1"/>
    <property type="match status" value="1"/>
</dbReference>
<name>A0A9D1S2F1_9CLOT</name>
<dbReference type="InterPro" id="IPR029045">
    <property type="entry name" value="ClpP/crotonase-like_dom_sf"/>
</dbReference>
<evidence type="ECO:0000256" key="1">
    <source>
        <dbReference type="SAM" id="MobiDB-lite"/>
    </source>
</evidence>
<feature type="region of interest" description="Disordered" evidence="1">
    <location>
        <begin position="38"/>
        <end position="63"/>
    </location>
</feature>
<comment type="caution">
    <text evidence="2">The sequence shown here is derived from an EMBL/GenBank/DDBJ whole genome shotgun (WGS) entry which is preliminary data.</text>
</comment>
<reference evidence="2" key="1">
    <citation type="submission" date="2020-10" db="EMBL/GenBank/DDBJ databases">
        <authorList>
            <person name="Gilroy R."/>
        </authorList>
    </citation>
    <scope>NUCLEOTIDE SEQUENCE</scope>
    <source>
        <strain evidence="2">CHK191-8634</strain>
    </source>
</reference>
<evidence type="ECO:0000313" key="2">
    <source>
        <dbReference type="EMBL" id="HIU44542.1"/>
    </source>
</evidence>
<organism evidence="2 3">
    <name type="scientific">Candidatus Ventrousia excrementavium</name>
    <dbReference type="NCBI Taxonomy" id="2840961"/>
    <lineage>
        <taxon>Bacteria</taxon>
        <taxon>Bacillati</taxon>
        <taxon>Bacillota</taxon>
        <taxon>Clostridia</taxon>
        <taxon>Eubacteriales</taxon>
        <taxon>Clostridiaceae</taxon>
        <taxon>Clostridiaceae incertae sedis</taxon>
        <taxon>Candidatus Ventrousia</taxon>
    </lineage>
</organism>
<reference evidence="2" key="2">
    <citation type="journal article" date="2021" name="PeerJ">
        <title>Extensive microbial diversity within the chicken gut microbiome revealed by metagenomics and culture.</title>
        <authorList>
            <person name="Gilroy R."/>
            <person name="Ravi A."/>
            <person name="Getino M."/>
            <person name="Pursley I."/>
            <person name="Horton D.L."/>
            <person name="Alikhan N.F."/>
            <person name="Baker D."/>
            <person name="Gharbi K."/>
            <person name="Hall N."/>
            <person name="Watson M."/>
            <person name="Adriaenssens E.M."/>
            <person name="Foster-Nyarko E."/>
            <person name="Jarju S."/>
            <person name="Secka A."/>
            <person name="Antonio M."/>
            <person name="Oren A."/>
            <person name="Chaudhuri R.R."/>
            <person name="La Ragione R."/>
            <person name="Hildebrand F."/>
            <person name="Pallen M.J."/>
        </authorList>
    </citation>
    <scope>NUCLEOTIDE SEQUENCE</scope>
    <source>
        <strain evidence="2">CHK191-8634</strain>
    </source>
</reference>
<dbReference type="EMBL" id="DVMR01000070">
    <property type="protein sequence ID" value="HIU44542.1"/>
    <property type="molecule type" value="Genomic_DNA"/>
</dbReference>
<evidence type="ECO:0008006" key="4">
    <source>
        <dbReference type="Google" id="ProtNLM"/>
    </source>
</evidence>
<sequence>MEKKTSWRIGIIALLCCALVLCAVWAVVRPGEPADQPAVAADASAEQDNDESAAADASSESLTERNQGWISDIRFLQQTFTDEHPAPFWLLPQEDFDRQIDELIEQVPKLSDLEIGMELQRIVAQIGDQHSQVYFYEGLSAYPFDFYMNDDGTVYLYQIRSADFETNQYILDYYQVVQINKVDIQYIINRLRPLSSSGSSAYGYTQDMEFLLCYRDVLKEIGIPCEGDTDTFTLLDEQKQAFDIELAPFASSEETKLVDYIDDKHLRDNQPVTIPLLLQNQQQNYWYKYLEDEKALFFSIAHFDTHEDKNSSEIFEQDIQRMYTFFEEKNAEKLVIDLRGCPGGEAPLANVLIDNVRAKLEISKNTYILINSQTYSAGVVCARELSEECTLVGAPTGGTPWGFSKKEYVLPYSELVFNCGHFYYDGEIMYENALFHSPQFKMINFFPPEWESTVMPDVYISTDIQDLAEGRDPALEWVLAQ</sequence>
<protein>
    <recommendedName>
        <fullName evidence="4">Tail specific protease domain-containing protein</fullName>
    </recommendedName>
</protein>